<keyword evidence="3" id="KW-1185">Reference proteome</keyword>
<reference evidence="2 3" key="1">
    <citation type="submission" date="2018-02" db="EMBL/GenBank/DDBJ databases">
        <title>Draft genome of wild Prunus yedoensis var. nudiflora.</title>
        <authorList>
            <person name="Baek S."/>
            <person name="Kim J.-H."/>
            <person name="Choi K."/>
            <person name="Kim G.-B."/>
            <person name="Cho A."/>
            <person name="Jang H."/>
            <person name="Shin C.-H."/>
            <person name="Yu H.-J."/>
            <person name="Mun J.-H."/>
        </authorList>
    </citation>
    <scope>NUCLEOTIDE SEQUENCE [LARGE SCALE GENOMIC DNA]</scope>
    <source>
        <strain evidence="3">cv. Jeju island</strain>
        <tissue evidence="2">Leaf</tissue>
    </source>
</reference>
<dbReference type="Proteomes" id="UP000250321">
    <property type="component" value="Unassembled WGS sequence"/>
</dbReference>
<name>A0A314ZAR1_PRUYE</name>
<gene>
    <name evidence="2" type="ORF">Pyn_12497</name>
</gene>
<accession>A0A314ZAR1</accession>
<comment type="caution">
    <text evidence="2">The sequence shown here is derived from an EMBL/GenBank/DDBJ whole genome shotgun (WGS) entry which is preliminary data.</text>
</comment>
<dbReference type="AlphaFoldDB" id="A0A314ZAR1"/>
<feature type="compositionally biased region" description="Basic residues" evidence="1">
    <location>
        <begin position="13"/>
        <end position="22"/>
    </location>
</feature>
<protein>
    <submittedName>
        <fullName evidence="2">Uncharacterized protein</fullName>
    </submittedName>
</protein>
<evidence type="ECO:0000313" key="3">
    <source>
        <dbReference type="Proteomes" id="UP000250321"/>
    </source>
</evidence>
<proteinExistence type="predicted"/>
<organism evidence="2 3">
    <name type="scientific">Prunus yedoensis var. nudiflora</name>
    <dbReference type="NCBI Taxonomy" id="2094558"/>
    <lineage>
        <taxon>Eukaryota</taxon>
        <taxon>Viridiplantae</taxon>
        <taxon>Streptophyta</taxon>
        <taxon>Embryophyta</taxon>
        <taxon>Tracheophyta</taxon>
        <taxon>Spermatophyta</taxon>
        <taxon>Magnoliopsida</taxon>
        <taxon>eudicotyledons</taxon>
        <taxon>Gunneridae</taxon>
        <taxon>Pentapetalae</taxon>
        <taxon>rosids</taxon>
        <taxon>fabids</taxon>
        <taxon>Rosales</taxon>
        <taxon>Rosaceae</taxon>
        <taxon>Amygdaloideae</taxon>
        <taxon>Amygdaleae</taxon>
        <taxon>Prunus</taxon>
    </lineage>
</organism>
<dbReference type="EMBL" id="PJQY01001856">
    <property type="protein sequence ID" value="PQP98905.1"/>
    <property type="molecule type" value="Genomic_DNA"/>
</dbReference>
<feature type="region of interest" description="Disordered" evidence="1">
    <location>
        <begin position="1"/>
        <end position="42"/>
    </location>
</feature>
<evidence type="ECO:0000256" key="1">
    <source>
        <dbReference type="SAM" id="MobiDB-lite"/>
    </source>
</evidence>
<evidence type="ECO:0000313" key="2">
    <source>
        <dbReference type="EMBL" id="PQP98905.1"/>
    </source>
</evidence>
<sequence>MQMRCSVCGSTSHNKRTHHRNLPPKDKSRGRGRPRNIPNQDPAIAVEEAKVAARARRKLAYGRAKAAAVAKKDALNASQQMQLILQELDWEHPRDREHSLYACIVF</sequence>